<keyword evidence="7 9" id="KW-0413">Isomerase</keyword>
<accession>A0ABN0UPH6</accession>
<dbReference type="RefSeq" id="WP_343882926.1">
    <property type="nucleotide sequence ID" value="NZ_BAAAFO010000003.1"/>
</dbReference>
<evidence type="ECO:0000256" key="2">
    <source>
        <dbReference type="ARBA" id="ARBA00004496"/>
    </source>
</evidence>
<evidence type="ECO:0000256" key="4">
    <source>
        <dbReference type="ARBA" id="ARBA00022490"/>
    </source>
</evidence>
<evidence type="ECO:0000256" key="8">
    <source>
        <dbReference type="ARBA" id="ARBA00037071"/>
    </source>
</evidence>
<dbReference type="Proteomes" id="UP001500657">
    <property type="component" value="Unassembled WGS sequence"/>
</dbReference>
<evidence type="ECO:0000256" key="9">
    <source>
        <dbReference type="PROSITE-ProRule" id="PRU00277"/>
    </source>
</evidence>
<dbReference type="PANTHER" id="PTHR47861:SF3">
    <property type="entry name" value="FKBP-TYPE PEPTIDYL-PROLYL CIS-TRANS ISOMERASE SLYD"/>
    <property type="match status" value="1"/>
</dbReference>
<dbReference type="Pfam" id="PF00254">
    <property type="entry name" value="FKBP_C"/>
    <property type="match status" value="1"/>
</dbReference>
<gene>
    <name evidence="13" type="ORF">GCM10009126_23160</name>
</gene>
<evidence type="ECO:0000256" key="1">
    <source>
        <dbReference type="ARBA" id="ARBA00000971"/>
    </source>
</evidence>
<keyword evidence="14" id="KW-1185">Reference proteome</keyword>
<feature type="domain" description="PPIase FKBP-type" evidence="12">
    <location>
        <begin position="6"/>
        <end position="90"/>
    </location>
</feature>
<dbReference type="Gene3D" id="3.10.50.40">
    <property type="match status" value="1"/>
</dbReference>
<reference evidence="13 14" key="1">
    <citation type="journal article" date="2019" name="Int. J. Syst. Evol. Microbiol.">
        <title>The Global Catalogue of Microorganisms (GCM) 10K type strain sequencing project: providing services to taxonomists for standard genome sequencing and annotation.</title>
        <authorList>
            <consortium name="The Broad Institute Genomics Platform"/>
            <consortium name="The Broad Institute Genome Sequencing Center for Infectious Disease"/>
            <person name="Wu L."/>
            <person name="Ma J."/>
        </authorList>
    </citation>
    <scope>NUCLEOTIDE SEQUENCE [LARGE SCALE GENOMIC DNA]</scope>
    <source>
        <strain evidence="13 14">JCM 16242</strain>
    </source>
</reference>
<comment type="similarity">
    <text evidence="3 10">Belongs to the FKBP-type PPIase family.</text>
</comment>
<keyword evidence="6" id="KW-0143">Chaperone</keyword>
<evidence type="ECO:0000256" key="6">
    <source>
        <dbReference type="ARBA" id="ARBA00023186"/>
    </source>
</evidence>
<evidence type="ECO:0000256" key="7">
    <source>
        <dbReference type="ARBA" id="ARBA00023235"/>
    </source>
</evidence>
<evidence type="ECO:0000256" key="11">
    <source>
        <dbReference type="SAM" id="MobiDB-lite"/>
    </source>
</evidence>
<dbReference type="GO" id="GO:0016853">
    <property type="term" value="F:isomerase activity"/>
    <property type="evidence" value="ECO:0007669"/>
    <property type="project" value="UniProtKB-KW"/>
</dbReference>
<comment type="subcellular location">
    <subcellularLocation>
        <location evidence="2">Cytoplasm</location>
    </subcellularLocation>
</comment>
<comment type="function">
    <text evidence="8">Also involved in hydrogenase metallocenter assembly, probably by participating in the nickel insertion step. This function in hydrogenase biosynthesis requires chaperone activity and the presence of the metal-binding domain, but not PPIase activity.</text>
</comment>
<dbReference type="PANTHER" id="PTHR47861">
    <property type="entry name" value="FKBP-TYPE PEPTIDYL-PROLYL CIS-TRANS ISOMERASE SLYD"/>
    <property type="match status" value="1"/>
</dbReference>
<feature type="compositionally biased region" description="Basic and acidic residues" evidence="11">
    <location>
        <begin position="141"/>
        <end position="150"/>
    </location>
</feature>
<dbReference type="InterPro" id="IPR001179">
    <property type="entry name" value="PPIase_FKBP_dom"/>
</dbReference>
<evidence type="ECO:0000313" key="13">
    <source>
        <dbReference type="EMBL" id="GAA0257325.1"/>
    </source>
</evidence>
<keyword evidence="5 9" id="KW-0697">Rotamase</keyword>
<comment type="catalytic activity">
    <reaction evidence="1 9 10">
        <text>[protein]-peptidylproline (omega=180) = [protein]-peptidylproline (omega=0)</text>
        <dbReference type="Rhea" id="RHEA:16237"/>
        <dbReference type="Rhea" id="RHEA-COMP:10747"/>
        <dbReference type="Rhea" id="RHEA-COMP:10748"/>
        <dbReference type="ChEBI" id="CHEBI:83833"/>
        <dbReference type="ChEBI" id="CHEBI:83834"/>
        <dbReference type="EC" id="5.2.1.8"/>
    </reaction>
</comment>
<dbReference type="SUPFAM" id="SSF54534">
    <property type="entry name" value="FKBP-like"/>
    <property type="match status" value="1"/>
</dbReference>
<sequence length="161" mass="17672">MKAGKDKVIAFHYTLTVNGEAVESSRDRDQQLWVLLGHGQLIPGLEKALEGHEAGETLAVDVSPEEGYGERQEGQVQRLSKKYVPQANRLKPGDVTVLRMKEGGQRAVTVHKVGMSTIDVDMNHPMAGQTLHFDVSISEVREPTEDELKHGHAHAPDAPAH</sequence>
<dbReference type="InterPro" id="IPR046357">
    <property type="entry name" value="PPIase_dom_sf"/>
</dbReference>
<name>A0ABN0UPH6_9GAMM</name>
<dbReference type="PROSITE" id="PS50059">
    <property type="entry name" value="FKBP_PPIASE"/>
    <property type="match status" value="1"/>
</dbReference>
<keyword evidence="4" id="KW-0963">Cytoplasm</keyword>
<comment type="caution">
    <text evidence="13">The sequence shown here is derived from an EMBL/GenBank/DDBJ whole genome shotgun (WGS) entry which is preliminary data.</text>
</comment>
<evidence type="ECO:0000256" key="3">
    <source>
        <dbReference type="ARBA" id="ARBA00006577"/>
    </source>
</evidence>
<feature type="region of interest" description="Disordered" evidence="11">
    <location>
        <begin position="141"/>
        <end position="161"/>
    </location>
</feature>
<proteinExistence type="inferred from homology"/>
<evidence type="ECO:0000256" key="10">
    <source>
        <dbReference type="RuleBase" id="RU003915"/>
    </source>
</evidence>
<evidence type="ECO:0000256" key="5">
    <source>
        <dbReference type="ARBA" id="ARBA00023110"/>
    </source>
</evidence>
<evidence type="ECO:0000313" key="14">
    <source>
        <dbReference type="Proteomes" id="UP001500657"/>
    </source>
</evidence>
<organism evidence="13 14">
    <name type="scientific">Rhodanobacter caeni</name>
    <dbReference type="NCBI Taxonomy" id="657654"/>
    <lineage>
        <taxon>Bacteria</taxon>
        <taxon>Pseudomonadati</taxon>
        <taxon>Pseudomonadota</taxon>
        <taxon>Gammaproteobacteria</taxon>
        <taxon>Lysobacterales</taxon>
        <taxon>Rhodanobacteraceae</taxon>
        <taxon>Rhodanobacter</taxon>
    </lineage>
</organism>
<dbReference type="EC" id="5.2.1.8" evidence="10"/>
<evidence type="ECO:0000259" key="12">
    <source>
        <dbReference type="PROSITE" id="PS50059"/>
    </source>
</evidence>
<dbReference type="EMBL" id="BAAAFO010000003">
    <property type="protein sequence ID" value="GAA0257325.1"/>
    <property type="molecule type" value="Genomic_DNA"/>
</dbReference>
<protein>
    <recommendedName>
        <fullName evidence="10">Peptidyl-prolyl cis-trans isomerase</fullName>
        <ecNumber evidence="10">5.2.1.8</ecNumber>
    </recommendedName>
</protein>